<proteinExistence type="predicted"/>
<name>A0A941D4G3_9CAUL</name>
<evidence type="ECO:0000313" key="2">
    <source>
        <dbReference type="EMBL" id="MBR7621457.1"/>
    </source>
</evidence>
<gene>
    <name evidence="3" type="ORF">JKL49_00705</name>
    <name evidence="2" type="ORF">JKL49_18845</name>
</gene>
<reference evidence="3" key="1">
    <citation type="submission" date="2021-01" db="EMBL/GenBank/DDBJ databases">
        <title>Genome sequence of Phenylobacterium sp. 20VBR1 isolated from a valley glaceir, Ny-Alesund, Svalbard.</title>
        <authorList>
            <person name="Thomas F.A."/>
            <person name="Krishnan K.P."/>
            <person name="Sinha R.K."/>
        </authorList>
    </citation>
    <scope>NUCLEOTIDE SEQUENCE</scope>
    <source>
        <strain evidence="3">20VBR1</strain>
    </source>
</reference>
<evidence type="ECO:0000313" key="3">
    <source>
        <dbReference type="EMBL" id="QQZ50282.1"/>
    </source>
</evidence>
<reference evidence="2" key="2">
    <citation type="submission" date="2021-04" db="EMBL/GenBank/DDBJ databases">
        <title>Draft genome assembly of strain Phenylobacterium sp. 20VBR1 using MiniION and Illumina platforms.</title>
        <authorList>
            <person name="Thomas F.A."/>
            <person name="Krishnan K.P."/>
            <person name="Sinha R.K."/>
        </authorList>
    </citation>
    <scope>NUCLEOTIDE SEQUENCE</scope>
    <source>
        <strain evidence="2">20VBR1</strain>
    </source>
</reference>
<evidence type="ECO:0000313" key="4">
    <source>
        <dbReference type="Proteomes" id="UP000622580"/>
    </source>
</evidence>
<feature type="compositionally biased region" description="Basic and acidic residues" evidence="1">
    <location>
        <begin position="40"/>
        <end position="57"/>
    </location>
</feature>
<protein>
    <submittedName>
        <fullName evidence="2">Uncharacterized protein</fullName>
    </submittedName>
</protein>
<organism evidence="2 4">
    <name type="scientific">Phenylobacterium glaciei</name>
    <dbReference type="NCBI Taxonomy" id="2803784"/>
    <lineage>
        <taxon>Bacteria</taxon>
        <taxon>Pseudomonadati</taxon>
        <taxon>Pseudomonadota</taxon>
        <taxon>Alphaproteobacteria</taxon>
        <taxon>Caulobacterales</taxon>
        <taxon>Caulobacteraceae</taxon>
        <taxon>Phenylobacterium</taxon>
    </lineage>
</organism>
<dbReference type="RefSeq" id="WP_215342935.1">
    <property type="nucleotide sequence ID" value="NZ_JAGSGD010000002.1"/>
</dbReference>
<evidence type="ECO:0000256" key="1">
    <source>
        <dbReference type="SAM" id="MobiDB-lite"/>
    </source>
</evidence>
<sequence length="71" mass="7658">MRTAAAAGFNAIPAYQLTRAERISELGRILAVGALRLRDKSSSLSAHRGESCLDYRSDQSGCDAPIHGRLQ</sequence>
<dbReference type="EMBL" id="CP068570">
    <property type="protein sequence ID" value="QQZ50282.1"/>
    <property type="molecule type" value="Genomic_DNA"/>
</dbReference>
<keyword evidence="4" id="KW-1185">Reference proteome</keyword>
<dbReference type="AlphaFoldDB" id="A0A941D4G3"/>
<feature type="region of interest" description="Disordered" evidence="1">
    <location>
        <begin position="40"/>
        <end position="71"/>
    </location>
</feature>
<dbReference type="Proteomes" id="UP000622580">
    <property type="component" value="Unassembled WGS sequence"/>
</dbReference>
<accession>A0A941D4G3</accession>
<dbReference type="EMBL" id="JAGSGD010000002">
    <property type="protein sequence ID" value="MBR7621457.1"/>
    <property type="molecule type" value="Genomic_DNA"/>
</dbReference>